<sequence length="337" mass="40394">MKSFVLRLEHVRLHSYIMYTKAHTCVQRKYKHTHTKINGTTTLCIGISTSSLYTYTAKIDREQRSRARAALRTWEEGCLGYYDRGVVRRRRDYVIRTLEDLCNKGMDFDQYMSSSKYPFISQKIVGLPKTNHYIWSIATPVTIVVYNCRLLKRISNLSFAAVAVLMLGDLCSAAENLPGQDSGEVKRAWLPIFHKRREDDQHNLEDKRSWFPEDYKRSLWYPLFHKRSVGDQHNLKDKRSWFPEEHKRSWFPEDYKRSSWYPLLHKRSEDDPRNLKESKRVYLEKRSVGDQQNLEDKRNWWTHDFYKRTPYHIIKRLWPFNAYVKPKRAGINLNFSK</sequence>
<reference evidence="1 2" key="1">
    <citation type="journal article" date="2024" name="bioRxiv">
        <title>A reference genome for Trichogramma kaykai: A tiny desert-dwelling parasitoid wasp with competing sex-ratio distorters.</title>
        <authorList>
            <person name="Culotta J."/>
            <person name="Lindsey A.R."/>
        </authorList>
    </citation>
    <scope>NUCLEOTIDE SEQUENCE [LARGE SCALE GENOMIC DNA]</scope>
    <source>
        <strain evidence="1 2">KSX58</strain>
    </source>
</reference>
<dbReference type="Proteomes" id="UP001627154">
    <property type="component" value="Unassembled WGS sequence"/>
</dbReference>
<keyword evidence="2" id="KW-1185">Reference proteome</keyword>
<gene>
    <name evidence="1" type="ORF">TKK_009282</name>
</gene>
<name>A0ABD2WWH3_9HYME</name>
<comment type="caution">
    <text evidence="1">The sequence shown here is derived from an EMBL/GenBank/DDBJ whole genome shotgun (WGS) entry which is preliminary data.</text>
</comment>
<protein>
    <submittedName>
        <fullName evidence="1">Uncharacterized protein</fullName>
    </submittedName>
</protein>
<proteinExistence type="predicted"/>
<dbReference type="EMBL" id="JBJJXI010000068">
    <property type="protein sequence ID" value="KAL3396918.1"/>
    <property type="molecule type" value="Genomic_DNA"/>
</dbReference>
<dbReference type="AlphaFoldDB" id="A0ABD2WWH3"/>
<accession>A0ABD2WWH3</accession>
<evidence type="ECO:0000313" key="1">
    <source>
        <dbReference type="EMBL" id="KAL3396918.1"/>
    </source>
</evidence>
<organism evidence="1 2">
    <name type="scientific">Trichogramma kaykai</name>
    <dbReference type="NCBI Taxonomy" id="54128"/>
    <lineage>
        <taxon>Eukaryota</taxon>
        <taxon>Metazoa</taxon>
        <taxon>Ecdysozoa</taxon>
        <taxon>Arthropoda</taxon>
        <taxon>Hexapoda</taxon>
        <taxon>Insecta</taxon>
        <taxon>Pterygota</taxon>
        <taxon>Neoptera</taxon>
        <taxon>Endopterygota</taxon>
        <taxon>Hymenoptera</taxon>
        <taxon>Apocrita</taxon>
        <taxon>Proctotrupomorpha</taxon>
        <taxon>Chalcidoidea</taxon>
        <taxon>Trichogrammatidae</taxon>
        <taxon>Trichogramma</taxon>
    </lineage>
</organism>
<evidence type="ECO:0000313" key="2">
    <source>
        <dbReference type="Proteomes" id="UP001627154"/>
    </source>
</evidence>